<dbReference type="RefSeq" id="WP_071235886.1">
    <property type="nucleotide sequence ID" value="NZ_KV861324.1"/>
</dbReference>
<dbReference type="EMBL" id="MKFT01000006">
    <property type="protein sequence ID" value="OHY94245.1"/>
    <property type="molecule type" value="Genomic_DNA"/>
</dbReference>
<accession>A0ABX3DAI5</accession>
<dbReference type="InterPro" id="IPR018958">
    <property type="entry name" value="Knr4/Smi1-like_dom"/>
</dbReference>
<keyword evidence="3" id="KW-1185">Reference proteome</keyword>
<reference evidence="2 3" key="1">
    <citation type="submission" date="2016-09" db="EMBL/GenBank/DDBJ databases">
        <title>Isolation, identification and antibiotic sensitivity analysis of bacterial pathogen from juvenile Hippocampus erectus with tail-rotted disease.</title>
        <authorList>
            <person name="Yang Q."/>
        </authorList>
    </citation>
    <scope>NUCLEOTIDE SEQUENCE [LARGE SCALE GENOMIC DNA]</scope>
    <source>
        <strain evidence="2 3">HM-10</strain>
    </source>
</reference>
<dbReference type="InterPro" id="IPR037883">
    <property type="entry name" value="Knr4/Smi1-like_sf"/>
</dbReference>
<dbReference type="Gene3D" id="3.40.1580.10">
    <property type="entry name" value="SMI1/KNR4-like"/>
    <property type="match status" value="1"/>
</dbReference>
<gene>
    <name evidence="2" type="ORF">BI375_16600</name>
</gene>
<evidence type="ECO:0000259" key="1">
    <source>
        <dbReference type="SMART" id="SM00860"/>
    </source>
</evidence>
<comment type="caution">
    <text evidence="2">The sequence shown here is derived from an EMBL/GenBank/DDBJ whole genome shotgun (WGS) entry which is preliminary data.</text>
</comment>
<dbReference type="Proteomes" id="UP000180133">
    <property type="component" value="Unassembled WGS sequence"/>
</dbReference>
<dbReference type="SMART" id="SM00860">
    <property type="entry name" value="SMI1_KNR4"/>
    <property type="match status" value="1"/>
</dbReference>
<dbReference type="SUPFAM" id="SSF160631">
    <property type="entry name" value="SMI1/KNR4-like"/>
    <property type="match status" value="1"/>
</dbReference>
<evidence type="ECO:0000313" key="3">
    <source>
        <dbReference type="Proteomes" id="UP000180133"/>
    </source>
</evidence>
<organism evidence="2 3">
    <name type="scientific">Vibrio rotiferianus</name>
    <dbReference type="NCBI Taxonomy" id="190895"/>
    <lineage>
        <taxon>Bacteria</taxon>
        <taxon>Pseudomonadati</taxon>
        <taxon>Pseudomonadota</taxon>
        <taxon>Gammaproteobacteria</taxon>
        <taxon>Vibrionales</taxon>
        <taxon>Vibrionaceae</taxon>
        <taxon>Vibrio</taxon>
    </lineage>
</organism>
<feature type="domain" description="Knr4/Smi1-like" evidence="1">
    <location>
        <begin position="22"/>
        <end position="159"/>
    </location>
</feature>
<name>A0ABX3DAI5_9VIBR</name>
<dbReference type="Pfam" id="PF09346">
    <property type="entry name" value="SMI1_KNR4"/>
    <property type="match status" value="1"/>
</dbReference>
<sequence>MASVPSIDQLIMKIKLENTGKQIALSDLFDLERIIGFELPKQFRNLYLKSNGGEPNPDHFPTYKAFEPICISSFLHVKYPCGTENNMEDTYQKGVQQNYLPSDLLPFAVDWGGNYICINKMNEIVFYAVDRWYEDLDNHDNMNRNKRVICQSFEDFTNSLVDEDEAYD</sequence>
<evidence type="ECO:0000313" key="2">
    <source>
        <dbReference type="EMBL" id="OHY94245.1"/>
    </source>
</evidence>
<protein>
    <recommendedName>
        <fullName evidence="1">Knr4/Smi1-like domain-containing protein</fullName>
    </recommendedName>
</protein>
<proteinExistence type="predicted"/>